<reference evidence="2" key="1">
    <citation type="submission" date="2022-10" db="EMBL/GenBank/DDBJ databases">
        <title>Complete genome sequence of Schlegelella aquatica LMG 23380.</title>
        <authorList>
            <person name="Musilova J."/>
            <person name="Kourilova X."/>
            <person name="Bezdicek M."/>
            <person name="Hermankova K."/>
            <person name="Obruca S."/>
            <person name="Sedlar K."/>
        </authorList>
    </citation>
    <scope>NUCLEOTIDE SEQUENCE</scope>
    <source>
        <strain evidence="2">LMG 23380</strain>
    </source>
</reference>
<protein>
    <submittedName>
        <fullName evidence="2">Outer membrane protein assembly factor BamC</fullName>
    </submittedName>
</protein>
<gene>
    <name evidence="2" type="primary">bamC</name>
    <name evidence="2" type="ORF">OMP39_10065</name>
</gene>
<dbReference type="Proteomes" id="UP001163266">
    <property type="component" value="Chromosome"/>
</dbReference>
<accession>A0ABY6MWS1</accession>
<dbReference type="InterPro" id="IPR010653">
    <property type="entry name" value="NlpB/DapX"/>
</dbReference>
<dbReference type="Gene3D" id="3.30.310.170">
    <property type="entry name" value="Outer membrane protein assembly factor BamC"/>
    <property type="match status" value="1"/>
</dbReference>
<sequence length="367" mass="40464">MATLVAAALTGCSSLNSLMEGDRVDYRSGGSKSARLEVPPDLTQLQRDARYQVPGGGSVSAAELERAQASAPRGTSGASTVAPSSIGDVRIVRAGDERWLVTSQTPEQVWPQLRAFWQELGFNLTTDSPQTGVMETDWAENRAKLPMDIIRRTLGRVLESFYSTGELDRFRTRVERTPAGTEIYISHRGMEEVYTNQQQDQTRWQPRKPDPQLEADMLSRLMVKLGAKPEEARAAVANAPSAPAKARVVEVAGGRAVQLDEGFDRAWRRVGLSLDRSGFTVEDRDRGQGTYYVRYVAPDASKDRREPGLLSRWFGSSDRNAPAPSRYRIAVRSEGERTLVSVLDAQGAPDRSGNGERILQLLADDLK</sequence>
<name>A0ABY6MWS1_9BURK</name>
<dbReference type="EMBL" id="CP110257">
    <property type="protein sequence ID" value="UZD56473.1"/>
    <property type="molecule type" value="Genomic_DNA"/>
</dbReference>
<evidence type="ECO:0000313" key="3">
    <source>
        <dbReference type="Proteomes" id="UP001163266"/>
    </source>
</evidence>
<organism evidence="2 3">
    <name type="scientific">Caldimonas aquatica</name>
    <dbReference type="NCBI Taxonomy" id="376175"/>
    <lineage>
        <taxon>Bacteria</taxon>
        <taxon>Pseudomonadati</taxon>
        <taxon>Pseudomonadota</taxon>
        <taxon>Betaproteobacteria</taxon>
        <taxon>Burkholderiales</taxon>
        <taxon>Sphaerotilaceae</taxon>
        <taxon>Caldimonas</taxon>
    </lineage>
</organism>
<evidence type="ECO:0000313" key="2">
    <source>
        <dbReference type="EMBL" id="UZD56473.1"/>
    </source>
</evidence>
<dbReference type="InterPro" id="IPR042268">
    <property type="entry name" value="BamC_C"/>
</dbReference>
<feature type="region of interest" description="Disordered" evidence="1">
    <location>
        <begin position="53"/>
        <end position="82"/>
    </location>
</feature>
<dbReference type="Pfam" id="PF06804">
    <property type="entry name" value="Lipoprotein_18"/>
    <property type="match status" value="1"/>
</dbReference>
<evidence type="ECO:0000256" key="1">
    <source>
        <dbReference type="SAM" id="MobiDB-lite"/>
    </source>
</evidence>
<keyword evidence="3" id="KW-1185">Reference proteome</keyword>
<proteinExistence type="predicted"/>